<dbReference type="GO" id="GO:0002181">
    <property type="term" value="P:cytoplasmic translation"/>
    <property type="evidence" value="ECO:0007669"/>
    <property type="project" value="TreeGrafter"/>
</dbReference>
<dbReference type="HAMAP" id="MF_01365_B">
    <property type="entry name" value="Ribosomal_uL6_B"/>
    <property type="match status" value="1"/>
</dbReference>
<keyword evidence="4 6" id="KW-0699">rRNA-binding</keyword>
<keyword evidence="3 4" id="KW-0687">Ribonucleoprotein</keyword>
<feature type="domain" description="Large ribosomal subunit protein uL6 alpha-beta" evidence="7">
    <location>
        <begin position="14"/>
        <end position="83"/>
    </location>
</feature>
<dbReference type="PANTHER" id="PTHR11655">
    <property type="entry name" value="60S/50S RIBOSOMAL PROTEIN L6/L9"/>
    <property type="match status" value="1"/>
</dbReference>
<evidence type="ECO:0000256" key="4">
    <source>
        <dbReference type="HAMAP-Rule" id="MF_01365"/>
    </source>
</evidence>
<dbReference type="PROSITE" id="PS00525">
    <property type="entry name" value="RIBOSOMAL_L6_1"/>
    <property type="match status" value="1"/>
</dbReference>
<evidence type="ECO:0000256" key="3">
    <source>
        <dbReference type="ARBA" id="ARBA00023274"/>
    </source>
</evidence>
<proteinExistence type="inferred from homology"/>
<dbReference type="Pfam" id="PF00347">
    <property type="entry name" value="Ribosomal_L6"/>
    <property type="match status" value="2"/>
</dbReference>
<dbReference type="SUPFAM" id="SSF56053">
    <property type="entry name" value="Ribosomal protein L6"/>
    <property type="match status" value="2"/>
</dbReference>
<dbReference type="InterPro" id="IPR002358">
    <property type="entry name" value="Ribosomal_uL6_CS"/>
</dbReference>
<comment type="function">
    <text evidence="4 6">This protein binds to the 23S rRNA, and is important in its secondary structure. It is located near the subunit interface in the base of the L7/L12 stalk, and near the tRNA binding site of the peptidyltransferase center.</text>
</comment>
<dbReference type="PRINTS" id="PR00059">
    <property type="entry name" value="RIBOSOMALL6"/>
</dbReference>
<dbReference type="InterPro" id="IPR020040">
    <property type="entry name" value="Ribosomal_uL6_a/b-dom"/>
</dbReference>
<evidence type="ECO:0000256" key="5">
    <source>
        <dbReference type="RuleBase" id="RU003869"/>
    </source>
</evidence>
<organism evidence="8 9">
    <name type="scientific">Candidatus Falkowbacteria bacterium GW2011_GWE1_38_31</name>
    <dbReference type="NCBI Taxonomy" id="1618638"/>
    <lineage>
        <taxon>Bacteria</taxon>
        <taxon>Candidatus Falkowiibacteriota</taxon>
    </lineage>
</organism>
<comment type="similarity">
    <text evidence="1 4 5">Belongs to the universal ribosomal protein uL6 family.</text>
</comment>
<dbReference type="NCBIfam" id="TIGR03654">
    <property type="entry name" value="L6_bact"/>
    <property type="match status" value="1"/>
</dbReference>
<dbReference type="AlphaFoldDB" id="A0A0G0JTN4"/>
<dbReference type="InterPro" id="IPR000702">
    <property type="entry name" value="Ribosomal_uL6-like"/>
</dbReference>
<dbReference type="PIRSF" id="PIRSF002162">
    <property type="entry name" value="Ribosomal_L6"/>
    <property type="match status" value="1"/>
</dbReference>
<keyword evidence="4 6" id="KW-0694">RNA-binding</keyword>
<evidence type="ECO:0000259" key="7">
    <source>
        <dbReference type="Pfam" id="PF00347"/>
    </source>
</evidence>
<dbReference type="InterPro" id="IPR036789">
    <property type="entry name" value="Ribosomal_uL6-like_a/b-dom_sf"/>
</dbReference>
<dbReference type="GO" id="GO:0022625">
    <property type="term" value="C:cytosolic large ribosomal subunit"/>
    <property type="evidence" value="ECO:0007669"/>
    <property type="project" value="UniProtKB-UniRule"/>
</dbReference>
<dbReference type="InterPro" id="IPR019906">
    <property type="entry name" value="Ribosomal_uL6_bac-type"/>
</dbReference>
<evidence type="ECO:0000313" key="9">
    <source>
        <dbReference type="Proteomes" id="UP000034022"/>
    </source>
</evidence>
<reference evidence="8 9" key="1">
    <citation type="journal article" date="2015" name="Nature">
        <title>rRNA introns, odd ribosomes, and small enigmatic genomes across a large radiation of phyla.</title>
        <authorList>
            <person name="Brown C.T."/>
            <person name="Hug L.A."/>
            <person name="Thomas B.C."/>
            <person name="Sharon I."/>
            <person name="Castelle C.J."/>
            <person name="Singh A."/>
            <person name="Wilkins M.J."/>
            <person name="Williams K.H."/>
            <person name="Banfield J.F."/>
        </authorList>
    </citation>
    <scope>NUCLEOTIDE SEQUENCE [LARGE SCALE GENOMIC DNA]</scope>
</reference>
<dbReference type="GO" id="GO:0019843">
    <property type="term" value="F:rRNA binding"/>
    <property type="evidence" value="ECO:0007669"/>
    <property type="project" value="UniProtKB-UniRule"/>
</dbReference>
<dbReference type="Proteomes" id="UP000034022">
    <property type="component" value="Unassembled WGS sequence"/>
</dbReference>
<sequence length="179" mass="19765">MSRLGKLPVELNAGTQAKIEKGFIIVKGPKGELKQKMHELVDIQISEKEILVDVKNKKSKDERALWGLYRSLVFNMVAGVNTGFEKKLEVNGVGYRVALAGNKLNLTLGFSHPVEYVLPEGISGLVEANVITIKGIDKQLVGEVAANIRKIKKPEPYKGKGIKYIDEVIRRKEGKTAAK</sequence>
<evidence type="ECO:0000256" key="6">
    <source>
        <dbReference type="RuleBase" id="RU003870"/>
    </source>
</evidence>
<dbReference type="FunFam" id="3.90.930.12:FF:000001">
    <property type="entry name" value="50S ribosomal protein L6"/>
    <property type="match status" value="1"/>
</dbReference>
<dbReference type="PANTHER" id="PTHR11655:SF14">
    <property type="entry name" value="LARGE RIBOSOMAL SUBUNIT PROTEIN UL6M"/>
    <property type="match status" value="1"/>
</dbReference>
<dbReference type="GO" id="GO:0003735">
    <property type="term" value="F:structural constituent of ribosome"/>
    <property type="evidence" value="ECO:0007669"/>
    <property type="project" value="UniProtKB-UniRule"/>
</dbReference>
<evidence type="ECO:0000256" key="1">
    <source>
        <dbReference type="ARBA" id="ARBA00009356"/>
    </source>
</evidence>
<keyword evidence="2 4" id="KW-0689">Ribosomal protein</keyword>
<gene>
    <name evidence="4" type="primary">rplF</name>
    <name evidence="8" type="ORF">US91_C0007G0057</name>
</gene>
<feature type="domain" description="Large ribosomal subunit protein uL6 alpha-beta" evidence="7">
    <location>
        <begin position="92"/>
        <end position="164"/>
    </location>
</feature>
<comment type="caution">
    <text evidence="8">The sequence shown here is derived from an EMBL/GenBank/DDBJ whole genome shotgun (WGS) entry which is preliminary data.</text>
</comment>
<protein>
    <recommendedName>
        <fullName evidence="4">Large ribosomal subunit protein uL6</fullName>
    </recommendedName>
</protein>
<comment type="subunit">
    <text evidence="4">Part of the 50S ribosomal subunit.</text>
</comment>
<dbReference type="EMBL" id="LBUU01000007">
    <property type="protein sequence ID" value="KKQ70047.1"/>
    <property type="molecule type" value="Genomic_DNA"/>
</dbReference>
<accession>A0A0G0JTN4</accession>
<dbReference type="PATRIC" id="fig|1618638.3.peg.874"/>
<name>A0A0G0JTN4_9BACT</name>
<evidence type="ECO:0000256" key="2">
    <source>
        <dbReference type="ARBA" id="ARBA00022980"/>
    </source>
</evidence>
<dbReference type="Gene3D" id="3.90.930.12">
    <property type="entry name" value="Ribosomal protein L6, alpha-beta domain"/>
    <property type="match status" value="2"/>
</dbReference>
<evidence type="ECO:0000313" key="8">
    <source>
        <dbReference type="EMBL" id="KKQ70047.1"/>
    </source>
</evidence>